<dbReference type="Proteomes" id="UP000799640">
    <property type="component" value="Unassembled WGS sequence"/>
</dbReference>
<keyword evidence="3" id="KW-1185">Reference proteome</keyword>
<accession>A0A6G1HIR8</accession>
<reference evidence="2" key="1">
    <citation type="journal article" date="2020" name="Stud. Mycol.">
        <title>101 Dothideomycetes genomes: a test case for predicting lifestyles and emergence of pathogens.</title>
        <authorList>
            <person name="Haridas S."/>
            <person name="Albert R."/>
            <person name="Binder M."/>
            <person name="Bloem J."/>
            <person name="Labutti K."/>
            <person name="Salamov A."/>
            <person name="Andreopoulos B."/>
            <person name="Baker S."/>
            <person name="Barry K."/>
            <person name="Bills G."/>
            <person name="Bluhm B."/>
            <person name="Cannon C."/>
            <person name="Castanera R."/>
            <person name="Culley D."/>
            <person name="Daum C."/>
            <person name="Ezra D."/>
            <person name="Gonzalez J."/>
            <person name="Henrissat B."/>
            <person name="Kuo A."/>
            <person name="Liang C."/>
            <person name="Lipzen A."/>
            <person name="Lutzoni F."/>
            <person name="Magnuson J."/>
            <person name="Mondo S."/>
            <person name="Nolan M."/>
            <person name="Ohm R."/>
            <person name="Pangilinan J."/>
            <person name="Park H.-J."/>
            <person name="Ramirez L."/>
            <person name="Alfaro M."/>
            <person name="Sun H."/>
            <person name="Tritt A."/>
            <person name="Yoshinaga Y."/>
            <person name="Zwiers L.-H."/>
            <person name="Turgeon B."/>
            <person name="Goodwin S."/>
            <person name="Spatafora J."/>
            <person name="Crous P."/>
            <person name="Grigoriev I."/>
        </authorList>
    </citation>
    <scope>NUCLEOTIDE SEQUENCE</scope>
    <source>
        <strain evidence="2">CBS 262.69</strain>
    </source>
</reference>
<protein>
    <submittedName>
        <fullName evidence="2">Uncharacterized protein</fullName>
    </submittedName>
</protein>
<feature type="chain" id="PRO_5026089349" evidence="1">
    <location>
        <begin position="20"/>
        <end position="117"/>
    </location>
</feature>
<dbReference type="EMBL" id="ML996711">
    <property type="protein sequence ID" value="KAF2395794.1"/>
    <property type="molecule type" value="Genomic_DNA"/>
</dbReference>
<keyword evidence="1" id="KW-0732">Signal</keyword>
<gene>
    <name evidence="2" type="ORF">EJ06DRAFT_560484</name>
</gene>
<sequence>MHTPLLLTLLALWALHALAIPQRPVPNFSQRCVNYGVTINDGGGACHSGYIQVCDKEGNACTPANRRECGVRTPCYNTTAPDGSLTANCCQFGSTEQPCCWPSSPAEKVRLPAKAIT</sequence>
<dbReference type="AlphaFoldDB" id="A0A6G1HIR8"/>
<evidence type="ECO:0000313" key="2">
    <source>
        <dbReference type="EMBL" id="KAF2395794.1"/>
    </source>
</evidence>
<feature type="signal peptide" evidence="1">
    <location>
        <begin position="1"/>
        <end position="19"/>
    </location>
</feature>
<evidence type="ECO:0000313" key="3">
    <source>
        <dbReference type="Proteomes" id="UP000799640"/>
    </source>
</evidence>
<proteinExistence type="predicted"/>
<name>A0A6G1HIR8_9PEZI</name>
<evidence type="ECO:0000256" key="1">
    <source>
        <dbReference type="SAM" id="SignalP"/>
    </source>
</evidence>
<organism evidence="2 3">
    <name type="scientific">Trichodelitschia bisporula</name>
    <dbReference type="NCBI Taxonomy" id="703511"/>
    <lineage>
        <taxon>Eukaryota</taxon>
        <taxon>Fungi</taxon>
        <taxon>Dikarya</taxon>
        <taxon>Ascomycota</taxon>
        <taxon>Pezizomycotina</taxon>
        <taxon>Dothideomycetes</taxon>
        <taxon>Dothideomycetes incertae sedis</taxon>
        <taxon>Phaeotrichales</taxon>
        <taxon>Phaeotrichaceae</taxon>
        <taxon>Trichodelitschia</taxon>
    </lineage>
</organism>